<keyword evidence="2" id="KW-1185">Reference proteome</keyword>
<evidence type="ECO:0000313" key="1">
    <source>
        <dbReference type="EMBL" id="GAA4484995.1"/>
    </source>
</evidence>
<reference evidence="2" key="1">
    <citation type="journal article" date="2019" name="Int. J. Syst. Evol. Microbiol.">
        <title>The Global Catalogue of Microorganisms (GCM) 10K type strain sequencing project: providing services to taxonomists for standard genome sequencing and annotation.</title>
        <authorList>
            <consortium name="The Broad Institute Genomics Platform"/>
            <consortium name="The Broad Institute Genome Sequencing Center for Infectious Disease"/>
            <person name="Wu L."/>
            <person name="Ma J."/>
        </authorList>
    </citation>
    <scope>NUCLEOTIDE SEQUENCE [LARGE SCALE GENOMIC DNA]</scope>
    <source>
        <strain evidence="2">JCM 17933</strain>
    </source>
</reference>
<evidence type="ECO:0000313" key="2">
    <source>
        <dbReference type="Proteomes" id="UP001500503"/>
    </source>
</evidence>
<name>A0ABP8PE50_9ACTN</name>
<organism evidence="1 2">
    <name type="scientific">Actinoallomurus oryzae</name>
    <dbReference type="NCBI Taxonomy" id="502180"/>
    <lineage>
        <taxon>Bacteria</taxon>
        <taxon>Bacillati</taxon>
        <taxon>Actinomycetota</taxon>
        <taxon>Actinomycetes</taxon>
        <taxon>Streptosporangiales</taxon>
        <taxon>Thermomonosporaceae</taxon>
        <taxon>Actinoallomurus</taxon>
    </lineage>
</organism>
<dbReference type="RefSeq" id="WP_345457772.1">
    <property type="nucleotide sequence ID" value="NZ_BAABHF010000009.1"/>
</dbReference>
<accession>A0ABP8PE50</accession>
<dbReference type="Proteomes" id="UP001500503">
    <property type="component" value="Unassembled WGS sequence"/>
</dbReference>
<proteinExistence type="predicted"/>
<comment type="caution">
    <text evidence="1">The sequence shown here is derived from an EMBL/GenBank/DDBJ whole genome shotgun (WGS) entry which is preliminary data.</text>
</comment>
<sequence>MQRLADTFVEKTRADGYVFDWNPEHVDQLDKYCDEFIAGLPPREVKESVALGVGAYLGELMLRSSGGRWTYCTEQNHARLELANGLVGYPHGKVAKRLEHGSEHSLEAFYWYGVTREPPPNTIATLVNPTD</sequence>
<protein>
    <submittedName>
        <fullName evidence="1">Uncharacterized protein</fullName>
    </submittedName>
</protein>
<dbReference type="EMBL" id="BAABHF010000009">
    <property type="protein sequence ID" value="GAA4484995.1"/>
    <property type="molecule type" value="Genomic_DNA"/>
</dbReference>
<gene>
    <name evidence="1" type="ORF">GCM10023191_008910</name>
</gene>